<name>A0AAD6SHH0_9AGAR</name>
<reference evidence="1" key="1">
    <citation type="submission" date="2023-03" db="EMBL/GenBank/DDBJ databases">
        <title>Massive genome expansion in bonnet fungi (Mycena s.s.) driven by repeated elements and novel gene families across ecological guilds.</title>
        <authorList>
            <consortium name="Lawrence Berkeley National Laboratory"/>
            <person name="Harder C.B."/>
            <person name="Miyauchi S."/>
            <person name="Viragh M."/>
            <person name="Kuo A."/>
            <person name="Thoen E."/>
            <person name="Andreopoulos B."/>
            <person name="Lu D."/>
            <person name="Skrede I."/>
            <person name="Drula E."/>
            <person name="Henrissat B."/>
            <person name="Morin E."/>
            <person name="Kohler A."/>
            <person name="Barry K."/>
            <person name="LaButti K."/>
            <person name="Morin E."/>
            <person name="Salamov A."/>
            <person name="Lipzen A."/>
            <person name="Mereny Z."/>
            <person name="Hegedus B."/>
            <person name="Baldrian P."/>
            <person name="Stursova M."/>
            <person name="Weitz H."/>
            <person name="Taylor A."/>
            <person name="Grigoriev I.V."/>
            <person name="Nagy L.G."/>
            <person name="Martin F."/>
            <person name="Kauserud H."/>
        </authorList>
    </citation>
    <scope>NUCLEOTIDE SEQUENCE</scope>
    <source>
        <strain evidence="1">CBHHK200</strain>
    </source>
</reference>
<gene>
    <name evidence="1" type="ORF">C8F04DRAFT_1189404</name>
</gene>
<keyword evidence="2" id="KW-1185">Reference proteome</keyword>
<accession>A0AAD6SHH0</accession>
<evidence type="ECO:0000313" key="2">
    <source>
        <dbReference type="Proteomes" id="UP001218188"/>
    </source>
</evidence>
<organism evidence="1 2">
    <name type="scientific">Mycena alexandri</name>
    <dbReference type="NCBI Taxonomy" id="1745969"/>
    <lineage>
        <taxon>Eukaryota</taxon>
        <taxon>Fungi</taxon>
        <taxon>Dikarya</taxon>
        <taxon>Basidiomycota</taxon>
        <taxon>Agaricomycotina</taxon>
        <taxon>Agaricomycetes</taxon>
        <taxon>Agaricomycetidae</taxon>
        <taxon>Agaricales</taxon>
        <taxon>Marasmiineae</taxon>
        <taxon>Mycenaceae</taxon>
        <taxon>Mycena</taxon>
    </lineage>
</organism>
<comment type="caution">
    <text evidence="1">The sequence shown here is derived from an EMBL/GenBank/DDBJ whole genome shotgun (WGS) entry which is preliminary data.</text>
</comment>
<dbReference type="Proteomes" id="UP001218188">
    <property type="component" value="Unassembled WGS sequence"/>
</dbReference>
<protein>
    <submittedName>
        <fullName evidence="1">Uncharacterized protein</fullName>
    </submittedName>
</protein>
<dbReference type="AlphaFoldDB" id="A0AAD6SHH0"/>
<proteinExistence type="predicted"/>
<sequence length="129" mass="14134">MLALCKGVTNLALGNSFRADPILIPVPAEMALLRLAVSVTDLGLVSLDRLTTRNLVLYASNPHKDGDCVAVHERRCFKYLLFQFRQQDGLGAHDGQGHWQRVSICGIQIREIVGGSVERAEMPPVADPN</sequence>
<evidence type="ECO:0000313" key="1">
    <source>
        <dbReference type="EMBL" id="KAJ7027599.1"/>
    </source>
</evidence>
<dbReference type="EMBL" id="JARJCM010000122">
    <property type="protein sequence ID" value="KAJ7027599.1"/>
    <property type="molecule type" value="Genomic_DNA"/>
</dbReference>